<dbReference type="eggNOG" id="COG0406">
    <property type="taxonomic scope" value="Bacteria"/>
</dbReference>
<dbReference type="AlphaFoldDB" id="L1QE37"/>
<dbReference type="EMBL" id="AMEZ01000063">
    <property type="protein sequence ID" value="EKY25832.1"/>
    <property type="molecule type" value="Genomic_DNA"/>
</dbReference>
<dbReference type="PATRIC" id="fig|545697.3.peg.2280"/>
<dbReference type="Gene3D" id="3.40.50.1240">
    <property type="entry name" value="Phosphoglycerate mutase-like"/>
    <property type="match status" value="1"/>
</dbReference>
<comment type="caution">
    <text evidence="3">The sequence shown here is derived from an EMBL/GenBank/DDBJ whole genome shotgun (WGS) entry which is preliminary data.</text>
</comment>
<dbReference type="STRING" id="545697.HMPREF0216_02318"/>
<feature type="binding site" evidence="2">
    <location>
        <begin position="30"/>
        <end position="37"/>
    </location>
    <ligand>
        <name>substrate</name>
    </ligand>
</feature>
<evidence type="ECO:0000256" key="2">
    <source>
        <dbReference type="PIRSR" id="PIRSR613078-2"/>
    </source>
</evidence>
<dbReference type="PANTHER" id="PTHR46517:SF1">
    <property type="entry name" value="FRUCTOSE-2,6-BISPHOSPHATASE TIGAR"/>
    <property type="match status" value="1"/>
</dbReference>
<dbReference type="PANTHER" id="PTHR46517">
    <property type="entry name" value="FRUCTOSE-2,6-BISPHOSPHATASE TIGAR"/>
    <property type="match status" value="1"/>
</dbReference>
<organism evidence="3 4">
    <name type="scientific">Clostridium celatum DSM 1785</name>
    <dbReference type="NCBI Taxonomy" id="545697"/>
    <lineage>
        <taxon>Bacteria</taxon>
        <taxon>Bacillati</taxon>
        <taxon>Bacillota</taxon>
        <taxon>Clostridia</taxon>
        <taxon>Eubacteriales</taxon>
        <taxon>Clostridiaceae</taxon>
        <taxon>Clostridium</taxon>
    </lineage>
</organism>
<dbReference type="InterPro" id="IPR013078">
    <property type="entry name" value="His_Pase_superF_clade-1"/>
</dbReference>
<keyword evidence="1" id="KW-0378">Hydrolase</keyword>
<evidence type="ECO:0000313" key="4">
    <source>
        <dbReference type="Proteomes" id="UP000010420"/>
    </source>
</evidence>
<dbReference type="SMART" id="SM00855">
    <property type="entry name" value="PGAM"/>
    <property type="match status" value="1"/>
</dbReference>
<dbReference type="HOGENOM" id="CLU_033323_8_1_9"/>
<dbReference type="InterPro" id="IPR051695">
    <property type="entry name" value="Phosphoglycerate_Mutase"/>
</dbReference>
<dbReference type="GO" id="GO:0005829">
    <property type="term" value="C:cytosol"/>
    <property type="evidence" value="ECO:0007669"/>
    <property type="project" value="TreeGrafter"/>
</dbReference>
<name>L1QE37_9CLOT</name>
<feature type="binding site" evidence="2">
    <location>
        <position position="80"/>
    </location>
    <ligand>
        <name>substrate</name>
    </ligand>
</feature>
<evidence type="ECO:0000256" key="1">
    <source>
        <dbReference type="ARBA" id="ARBA00022801"/>
    </source>
</evidence>
<sequence>MYNRFKNDILVRDNCKENKLMENLIVYLIRHGKTEANEKHLYCGKSDISLNDNGISELRELKSRINYPNCKMIFSSGAKRANETINILYPAVEYKEISEFWEYDFGDFEMKSYDMLKDNKDYINWITDRNGQVSCPKGESKIQYRERIKKSFKKFIEKSFDDEIEAVCLVCHGGTIGTILEIFYDNNKSFYEHQPACGRGYKINIEKISKKDFKIIKIDNI</sequence>
<dbReference type="InterPro" id="IPR029033">
    <property type="entry name" value="His_PPase_superfam"/>
</dbReference>
<accession>L1QE37</accession>
<dbReference type="Proteomes" id="UP000010420">
    <property type="component" value="Unassembled WGS sequence"/>
</dbReference>
<keyword evidence="4" id="KW-1185">Reference proteome</keyword>
<dbReference type="GO" id="GO:0045820">
    <property type="term" value="P:negative regulation of glycolytic process"/>
    <property type="evidence" value="ECO:0007669"/>
    <property type="project" value="TreeGrafter"/>
</dbReference>
<evidence type="ECO:0000313" key="3">
    <source>
        <dbReference type="EMBL" id="EKY25832.1"/>
    </source>
</evidence>
<protein>
    <submittedName>
        <fullName evidence="3">Phosphoglycerate mutase family protein</fullName>
    </submittedName>
</protein>
<dbReference type="CDD" id="cd07067">
    <property type="entry name" value="HP_PGM_like"/>
    <property type="match status" value="1"/>
</dbReference>
<dbReference type="SUPFAM" id="SSF53254">
    <property type="entry name" value="Phosphoglycerate mutase-like"/>
    <property type="match status" value="1"/>
</dbReference>
<gene>
    <name evidence="3" type="ORF">HMPREF0216_02318</name>
</gene>
<dbReference type="GO" id="GO:0004331">
    <property type="term" value="F:fructose-2,6-bisphosphate 2-phosphatase activity"/>
    <property type="evidence" value="ECO:0007669"/>
    <property type="project" value="TreeGrafter"/>
</dbReference>
<reference evidence="3 4" key="1">
    <citation type="submission" date="2012-05" db="EMBL/GenBank/DDBJ databases">
        <authorList>
            <person name="Weinstock G."/>
            <person name="Sodergren E."/>
            <person name="Lobos E.A."/>
            <person name="Fulton L."/>
            <person name="Fulton R."/>
            <person name="Courtney L."/>
            <person name="Fronick C."/>
            <person name="O'Laughlin M."/>
            <person name="Godfrey J."/>
            <person name="Wilson R.M."/>
            <person name="Miner T."/>
            <person name="Farmer C."/>
            <person name="Delehaunty K."/>
            <person name="Cordes M."/>
            <person name="Minx P."/>
            <person name="Tomlinson C."/>
            <person name="Chen J."/>
            <person name="Wollam A."/>
            <person name="Pepin K.H."/>
            <person name="Bhonagiri V."/>
            <person name="Zhang X."/>
            <person name="Suruliraj S."/>
            <person name="Warren W."/>
            <person name="Mitreva M."/>
            <person name="Mardis E.R."/>
            <person name="Wilson R.K."/>
        </authorList>
    </citation>
    <scope>NUCLEOTIDE SEQUENCE [LARGE SCALE GENOMIC DNA]</scope>
    <source>
        <strain evidence="3 4">DSM 1785</strain>
    </source>
</reference>
<proteinExistence type="predicted"/>
<dbReference type="GO" id="GO:0043456">
    <property type="term" value="P:regulation of pentose-phosphate shunt"/>
    <property type="evidence" value="ECO:0007669"/>
    <property type="project" value="TreeGrafter"/>
</dbReference>
<dbReference type="Pfam" id="PF00300">
    <property type="entry name" value="His_Phos_1"/>
    <property type="match status" value="1"/>
</dbReference>